<dbReference type="AlphaFoldDB" id="A0A4V3RTU2"/>
<comment type="caution">
    <text evidence="1">The sequence shown here is derived from an EMBL/GenBank/DDBJ whole genome shotgun (WGS) entry which is preliminary data.</text>
</comment>
<dbReference type="EMBL" id="SRYJ01000006">
    <property type="protein sequence ID" value="TGY72389.1"/>
    <property type="molecule type" value="Genomic_DNA"/>
</dbReference>
<reference evidence="1 2" key="1">
    <citation type="submission" date="2019-04" db="EMBL/GenBank/DDBJ databases">
        <title>Microbes associate with the intestines of laboratory mice.</title>
        <authorList>
            <person name="Navarre W."/>
            <person name="Wong E."/>
            <person name="Huang K."/>
            <person name="Tropini C."/>
            <person name="Ng K."/>
            <person name="Yu B."/>
        </authorList>
    </citation>
    <scope>NUCLEOTIDE SEQUENCE [LARGE SCALE GENOMIC DNA]</scope>
    <source>
        <strain evidence="1 2">NM22_B1</strain>
    </source>
</reference>
<evidence type="ECO:0000313" key="2">
    <source>
        <dbReference type="Proteomes" id="UP000310760"/>
    </source>
</evidence>
<evidence type="ECO:0000313" key="1">
    <source>
        <dbReference type="EMBL" id="TGY72389.1"/>
    </source>
</evidence>
<name>A0A4V3RTU2_9BACT</name>
<dbReference type="Proteomes" id="UP000310760">
    <property type="component" value="Unassembled WGS sequence"/>
</dbReference>
<sequence>MYMPQSQEYKAVKSLENAINDYNWSPRRFAENITSMHKTLQQTLIRTIVEVIKKVGEDDYPVDSRNNASHALCRKIISSGLLDEISLPLI</sequence>
<organism evidence="1 2">
    <name type="scientific">Phocaeicola sartorii</name>
    <dbReference type="NCBI Taxonomy" id="671267"/>
    <lineage>
        <taxon>Bacteria</taxon>
        <taxon>Pseudomonadati</taxon>
        <taxon>Bacteroidota</taxon>
        <taxon>Bacteroidia</taxon>
        <taxon>Bacteroidales</taxon>
        <taxon>Bacteroidaceae</taxon>
        <taxon>Phocaeicola</taxon>
    </lineage>
</organism>
<proteinExistence type="predicted"/>
<accession>A0A4V3RTU2</accession>
<gene>
    <name evidence="1" type="ORF">E5339_04205</name>
</gene>
<protein>
    <submittedName>
        <fullName evidence="1">Uncharacterized protein</fullName>
    </submittedName>
</protein>